<accession>A0ABT7U9Y4</accession>
<keyword evidence="2" id="KW-1185">Reference proteome</keyword>
<proteinExistence type="predicted"/>
<sequence length="461" mass="47681">MKKNAEKLIAAIVVTTIGLSPVSYPVHAQEETEANVPRTMEHVNGQELLCNVRTDTTAENNAGDFNVTGGTSGTDWTYDSEDRELTFLTGGTYTVTGDGQESPDRIVVAGAFDGTIVIRNINAREIHVEGTATLLLMIDGENTLRAGLRFDTATTGSLTIDSDTGGKLTAIGEIYESGIGGGSWQEGNNITIQGGIITAIGGSNASGIGSGTNANGRNITISGGEVIATGGINGAGIGGGYRGTGSDITISGGTVTTTGGINGAGIGGGFDGGGSNIAVVDGSLKTSSISGVPTDGNGNNVYLAKVDALSGVNSVTVDQDQIFTRAGNHPEEDGAFYLYLTGEDHLITTGDQIFLAEWDEETSTFTVREKAPAPNVTIRSKTAAGITVEPLTDTDRYGEAEYSMDGNTWQTSNVFTELEAGTEYIVYARYKGNDAYVRSDAGSTTVTTMKDGNLLIAEPDG</sequence>
<evidence type="ECO:0008006" key="3">
    <source>
        <dbReference type="Google" id="ProtNLM"/>
    </source>
</evidence>
<gene>
    <name evidence="1" type="ORF">QUV96_02025</name>
</gene>
<dbReference type="Pfam" id="PF18889">
    <property type="entry name" value="Beta_helix_3"/>
    <property type="match status" value="2"/>
</dbReference>
<dbReference type="RefSeq" id="WP_289606883.1">
    <property type="nucleotide sequence ID" value="NZ_JAUDCG010000006.1"/>
</dbReference>
<dbReference type="Proteomes" id="UP001529340">
    <property type="component" value="Unassembled WGS sequence"/>
</dbReference>
<name>A0ABT7U9Y4_9FIRM</name>
<protein>
    <recommendedName>
        <fullName evidence="3">Carbohydrate-binding domain-containing protein</fullName>
    </recommendedName>
</protein>
<dbReference type="EMBL" id="JAUDCG010000006">
    <property type="protein sequence ID" value="MDM8156412.1"/>
    <property type="molecule type" value="Genomic_DNA"/>
</dbReference>
<organism evidence="1 2">
    <name type="scientific">Amedibacillus dolichus</name>
    <dbReference type="NCBI Taxonomy" id="31971"/>
    <lineage>
        <taxon>Bacteria</taxon>
        <taxon>Bacillati</taxon>
        <taxon>Bacillota</taxon>
        <taxon>Erysipelotrichia</taxon>
        <taxon>Erysipelotrichales</taxon>
        <taxon>Erysipelotrichaceae</taxon>
        <taxon>Amedibacillus</taxon>
    </lineage>
</organism>
<evidence type="ECO:0000313" key="1">
    <source>
        <dbReference type="EMBL" id="MDM8156412.1"/>
    </source>
</evidence>
<reference evidence="1 2" key="1">
    <citation type="submission" date="2023-06" db="EMBL/GenBank/DDBJ databases">
        <title>Identification and characterization of horizontal gene transfer across gut microbiota members of farm animals based on homology search.</title>
        <authorList>
            <person name="Schwarzerova J."/>
            <person name="Nykrynova M."/>
            <person name="Jureckova K."/>
            <person name="Cejkova D."/>
            <person name="Rychlik I."/>
        </authorList>
    </citation>
    <scope>NUCLEOTIDE SEQUENCE [LARGE SCALE GENOMIC DNA]</scope>
    <source>
        <strain evidence="1 2">ET39</strain>
    </source>
</reference>
<reference evidence="2" key="2">
    <citation type="submission" date="2023-06" db="EMBL/GenBank/DDBJ databases">
        <title>Identification and characterization of horizontal gene transfer across gut microbiota members of farm animals based on homology search.</title>
        <authorList>
            <person name="Zeman M."/>
            <person name="Kubasova T."/>
            <person name="Jahodarova E."/>
            <person name="Nykrynova M."/>
            <person name="Rychlik I."/>
        </authorList>
    </citation>
    <scope>NUCLEOTIDE SEQUENCE [LARGE SCALE GENOMIC DNA]</scope>
    <source>
        <strain evidence="2">ET39</strain>
    </source>
</reference>
<evidence type="ECO:0000313" key="2">
    <source>
        <dbReference type="Proteomes" id="UP001529340"/>
    </source>
</evidence>
<reference evidence="1 2" key="3">
    <citation type="submission" date="2023-06" db="EMBL/GenBank/DDBJ databases">
        <authorList>
            <person name="Zeman M."/>
            <person name="Kubasova T."/>
            <person name="Jahodarova E."/>
            <person name="Nykrynova M."/>
            <person name="Rychlik I."/>
        </authorList>
    </citation>
    <scope>NUCLEOTIDE SEQUENCE [LARGE SCALE GENOMIC DNA]</scope>
    <source>
        <strain evidence="1 2">ET39</strain>
    </source>
</reference>
<comment type="caution">
    <text evidence="1">The sequence shown here is derived from an EMBL/GenBank/DDBJ whole genome shotgun (WGS) entry which is preliminary data.</text>
</comment>